<dbReference type="EMBL" id="VDEP01000209">
    <property type="protein sequence ID" value="KAA1123397.1"/>
    <property type="molecule type" value="Genomic_DNA"/>
</dbReference>
<gene>
    <name evidence="1" type="ORF">PGT21_001878</name>
    <name evidence="2" type="ORF">PGTUg99_019842</name>
</gene>
<protein>
    <submittedName>
        <fullName evidence="1">Uncharacterized protein</fullName>
    </submittedName>
</protein>
<name>A0A5B0N660_PUCGR</name>
<organism evidence="1 3">
    <name type="scientific">Puccinia graminis f. sp. tritici</name>
    <dbReference type="NCBI Taxonomy" id="56615"/>
    <lineage>
        <taxon>Eukaryota</taxon>
        <taxon>Fungi</taxon>
        <taxon>Dikarya</taxon>
        <taxon>Basidiomycota</taxon>
        <taxon>Pucciniomycotina</taxon>
        <taxon>Pucciniomycetes</taxon>
        <taxon>Pucciniales</taxon>
        <taxon>Pucciniaceae</taxon>
        <taxon>Puccinia</taxon>
    </lineage>
</organism>
<reference evidence="3 4" key="1">
    <citation type="submission" date="2019-05" db="EMBL/GenBank/DDBJ databases">
        <title>Emergence of the Ug99 lineage of the wheat stem rust pathogen through somatic hybridization.</title>
        <authorList>
            <person name="Li F."/>
            <person name="Upadhyaya N.M."/>
            <person name="Sperschneider J."/>
            <person name="Matny O."/>
            <person name="Nguyen-Phuc H."/>
            <person name="Mago R."/>
            <person name="Raley C."/>
            <person name="Miller M.E."/>
            <person name="Silverstein K.A.T."/>
            <person name="Henningsen E."/>
            <person name="Hirsch C.D."/>
            <person name="Visser B."/>
            <person name="Pretorius Z.A."/>
            <person name="Steffenson B.J."/>
            <person name="Schwessinger B."/>
            <person name="Dodds P.N."/>
            <person name="Figueroa M."/>
        </authorList>
    </citation>
    <scope>NUCLEOTIDE SEQUENCE [LARGE SCALE GENOMIC DNA]</scope>
    <source>
        <strain evidence="1">21-0</strain>
        <strain evidence="2 4">Ug99</strain>
    </source>
</reference>
<evidence type="ECO:0000313" key="2">
    <source>
        <dbReference type="EMBL" id="KAA1123397.1"/>
    </source>
</evidence>
<dbReference type="Proteomes" id="UP000325313">
    <property type="component" value="Unassembled WGS sequence"/>
</dbReference>
<sequence>MPKELALQATSRPENLGCCVKSGDLDKLKSNDLKIARSQSFLASCSTAIHAAVLPGAERFGCEQAKWQGHHLGSQSQLLRLVWPSTIVIGRRLKSLNQNLGLMIPGCANDAA</sequence>
<dbReference type="AlphaFoldDB" id="A0A5B0N660"/>
<proteinExistence type="predicted"/>
<dbReference type="EMBL" id="VSWC01000118">
    <property type="protein sequence ID" value="KAA1083630.1"/>
    <property type="molecule type" value="Genomic_DNA"/>
</dbReference>
<evidence type="ECO:0000313" key="4">
    <source>
        <dbReference type="Proteomes" id="UP000325313"/>
    </source>
</evidence>
<keyword evidence="3" id="KW-1185">Reference proteome</keyword>
<dbReference type="Proteomes" id="UP000324748">
    <property type="component" value="Unassembled WGS sequence"/>
</dbReference>
<accession>A0A5B0N660</accession>
<evidence type="ECO:0000313" key="1">
    <source>
        <dbReference type="EMBL" id="KAA1083630.1"/>
    </source>
</evidence>
<comment type="caution">
    <text evidence="1">The sequence shown here is derived from an EMBL/GenBank/DDBJ whole genome shotgun (WGS) entry which is preliminary data.</text>
</comment>
<evidence type="ECO:0000313" key="3">
    <source>
        <dbReference type="Proteomes" id="UP000324748"/>
    </source>
</evidence>